<dbReference type="CDD" id="cd17331">
    <property type="entry name" value="MFS_SLC22A18"/>
    <property type="match status" value="1"/>
</dbReference>
<feature type="transmembrane region" description="Helical" evidence="9">
    <location>
        <begin position="276"/>
        <end position="295"/>
    </location>
</feature>
<dbReference type="OrthoDB" id="440553at2759"/>
<evidence type="ECO:0000256" key="7">
    <source>
        <dbReference type="ARBA" id="ARBA00078639"/>
    </source>
</evidence>
<dbReference type="SUPFAM" id="SSF103473">
    <property type="entry name" value="MFS general substrate transporter"/>
    <property type="match status" value="1"/>
</dbReference>
<evidence type="ECO:0000256" key="9">
    <source>
        <dbReference type="SAM" id="Phobius"/>
    </source>
</evidence>
<gene>
    <name evidence="11" type="ORF">mMyoMyo1_017615</name>
</gene>
<dbReference type="GO" id="GO:0022857">
    <property type="term" value="F:transmembrane transporter activity"/>
    <property type="evidence" value="ECO:0007669"/>
    <property type="project" value="InterPro"/>
</dbReference>
<keyword evidence="12" id="KW-1185">Reference proteome</keyword>
<dbReference type="VEuPathDB" id="HostDB:SLC22A18"/>
<evidence type="ECO:0000313" key="12">
    <source>
        <dbReference type="Proteomes" id="UP000527355"/>
    </source>
</evidence>
<feature type="transmembrane region" description="Helical" evidence="9">
    <location>
        <begin position="307"/>
        <end position="329"/>
    </location>
</feature>
<comment type="caution">
    <text evidence="11">The sequence shown here is derived from an EMBL/GenBank/DDBJ whole genome shotgun (WGS) entry which is preliminary data.</text>
</comment>
<evidence type="ECO:0000313" key="11">
    <source>
        <dbReference type="EMBL" id="KAF6275579.1"/>
    </source>
</evidence>
<feature type="domain" description="Major facilitator superfamily (MFS) profile" evidence="10">
    <location>
        <begin position="22"/>
        <end position="416"/>
    </location>
</feature>
<evidence type="ECO:0000259" key="10">
    <source>
        <dbReference type="PROSITE" id="PS50850"/>
    </source>
</evidence>
<evidence type="ECO:0000256" key="4">
    <source>
        <dbReference type="ARBA" id="ARBA00022692"/>
    </source>
</evidence>
<dbReference type="InterPro" id="IPR011701">
    <property type="entry name" value="MFS"/>
</dbReference>
<dbReference type="AlphaFoldDB" id="A0A7J7RHF4"/>
<feature type="transmembrane region" description="Helical" evidence="9">
    <location>
        <begin position="25"/>
        <end position="47"/>
    </location>
</feature>
<dbReference type="GO" id="GO:0016324">
    <property type="term" value="C:apical plasma membrane"/>
    <property type="evidence" value="ECO:0007669"/>
    <property type="project" value="UniProtKB-SubCell"/>
</dbReference>
<feature type="transmembrane region" description="Helical" evidence="9">
    <location>
        <begin position="100"/>
        <end position="122"/>
    </location>
</feature>
<dbReference type="PANTHER" id="PTHR24002">
    <property type="entry name" value="SOLUTE CARRIER FAMILY 22 MEMBER 18"/>
    <property type="match status" value="1"/>
</dbReference>
<feature type="transmembrane region" description="Helical" evidence="9">
    <location>
        <begin position="391"/>
        <end position="412"/>
    </location>
</feature>
<keyword evidence="4 9" id="KW-0812">Transmembrane</keyword>
<dbReference type="InterPro" id="IPR020846">
    <property type="entry name" value="MFS_dom"/>
</dbReference>
<proteinExistence type="inferred from homology"/>
<name>A0A7J7RHF4_MYOMY</name>
<dbReference type="InterPro" id="IPR036259">
    <property type="entry name" value="MFS_trans_sf"/>
</dbReference>
<sequence>MQGAGAPRGRGQAPSGVGALGRPGVLLLIYVLTTLDLTCLFMQFSVLPYLSRTLGLDSVAFGCLQTAFGALQLLGGPLFGRFADQRGARAAFTVSFLAASALYLLLAAACSPALPGVALLFASRLPAPLMHTLPAAQMVIADLSAPEERPTALGRLGLCFGVGTILGSLLGGTLSSACGIQCPALVALVANLLGATLSATCIPTSTKGAGAHAQAAPPGVPKASVFDLKAITRLLLRPGVLPVFLVKVVSGFPSGLFMVMFSIICMDFFRLEAAQAGYLMSAFGVLLMVIQGLVIGRLSSRFSEAALLRASVLVFSVVGLAMALMSNVFHFCLLMPGLVFGLCTLNVVTDSMLTKAVSASDTGTMLGLCASVQPLTRTLGPTLGGLLYRGFGVPVFGHVQFAVNLLVFLALWRQPTPQKTDKVR</sequence>
<evidence type="ECO:0000256" key="5">
    <source>
        <dbReference type="ARBA" id="ARBA00022989"/>
    </source>
</evidence>
<dbReference type="Pfam" id="PF07690">
    <property type="entry name" value="MFS_1"/>
    <property type="match status" value="1"/>
</dbReference>
<dbReference type="GO" id="GO:0005635">
    <property type="term" value="C:nuclear envelope"/>
    <property type="evidence" value="ECO:0007669"/>
    <property type="project" value="TreeGrafter"/>
</dbReference>
<keyword evidence="5 9" id="KW-1133">Transmembrane helix</keyword>
<feature type="transmembrane region" description="Helical" evidence="9">
    <location>
        <begin position="239"/>
        <end position="264"/>
    </location>
</feature>
<protein>
    <recommendedName>
        <fullName evidence="7">Organic cation transporter-like protein 2</fullName>
    </recommendedName>
</protein>
<dbReference type="InterPro" id="IPR001958">
    <property type="entry name" value="Tet-R_TetA/multi-R_MdtG-like"/>
</dbReference>
<feature type="transmembrane region" description="Helical" evidence="9">
    <location>
        <begin position="59"/>
        <end position="80"/>
    </location>
</feature>
<evidence type="ECO:0000256" key="1">
    <source>
        <dbReference type="ARBA" id="ARBA00004424"/>
    </source>
</evidence>
<dbReference type="Proteomes" id="UP000527355">
    <property type="component" value="Unassembled WGS sequence"/>
</dbReference>
<evidence type="ECO:0000256" key="6">
    <source>
        <dbReference type="ARBA" id="ARBA00023136"/>
    </source>
</evidence>
<keyword evidence="6 9" id="KW-0472">Membrane</keyword>
<comment type="similarity">
    <text evidence="2">Belongs to the major facilitator (TC 2.A.1) superfamily. Organic cation transporter (TC 2.A.1.19) family.</text>
</comment>
<evidence type="ECO:0000256" key="8">
    <source>
        <dbReference type="ARBA" id="ARBA00093348"/>
    </source>
</evidence>
<dbReference type="FunFam" id="1.20.1250.20:FF:000297">
    <property type="entry name" value="Solute carrier family 22 member 18"/>
    <property type="match status" value="1"/>
</dbReference>
<reference evidence="11 12" key="1">
    <citation type="journal article" date="2020" name="Nature">
        <title>Six reference-quality genomes reveal evolution of bat adaptations.</title>
        <authorList>
            <person name="Jebb D."/>
            <person name="Huang Z."/>
            <person name="Pippel M."/>
            <person name="Hughes G.M."/>
            <person name="Lavrichenko K."/>
            <person name="Devanna P."/>
            <person name="Winkler S."/>
            <person name="Jermiin L.S."/>
            <person name="Skirmuntt E.C."/>
            <person name="Katzourakis A."/>
            <person name="Burkitt-Gray L."/>
            <person name="Ray D.A."/>
            <person name="Sullivan K.A.M."/>
            <person name="Roscito J.G."/>
            <person name="Kirilenko B.M."/>
            <person name="Davalos L.M."/>
            <person name="Corthals A.P."/>
            <person name="Power M.L."/>
            <person name="Jones G."/>
            <person name="Ransome R.D."/>
            <person name="Dechmann D.K.N."/>
            <person name="Locatelli A.G."/>
            <person name="Puechmaille S.J."/>
            <person name="Fedrigo O."/>
            <person name="Jarvis E.D."/>
            <person name="Hiller M."/>
            <person name="Vernes S.C."/>
            <person name="Myers E.W."/>
            <person name="Teeling E.C."/>
        </authorList>
    </citation>
    <scope>NUCLEOTIDE SEQUENCE [LARGE SCALE GENOMIC DNA]</scope>
    <source>
        <strain evidence="11">MMyoMyo1</strain>
        <tissue evidence="11">Flight muscle</tissue>
    </source>
</reference>
<evidence type="ECO:0000256" key="3">
    <source>
        <dbReference type="ARBA" id="ARBA00022475"/>
    </source>
</evidence>
<keyword evidence="3" id="KW-1003">Cell membrane</keyword>
<comment type="subcellular location">
    <subcellularLocation>
        <location evidence="1">Apical cell membrane</location>
        <topology evidence="1">Multi-pass membrane protein</topology>
    </subcellularLocation>
</comment>
<accession>A0A7J7RHF4</accession>
<organism evidence="11 12">
    <name type="scientific">Myotis myotis</name>
    <name type="common">Greater mouse-eared bat</name>
    <name type="synonym">Vespertilio myotis</name>
    <dbReference type="NCBI Taxonomy" id="51298"/>
    <lineage>
        <taxon>Eukaryota</taxon>
        <taxon>Metazoa</taxon>
        <taxon>Chordata</taxon>
        <taxon>Craniata</taxon>
        <taxon>Vertebrata</taxon>
        <taxon>Euteleostomi</taxon>
        <taxon>Mammalia</taxon>
        <taxon>Eutheria</taxon>
        <taxon>Laurasiatheria</taxon>
        <taxon>Chiroptera</taxon>
        <taxon>Yangochiroptera</taxon>
        <taxon>Vespertilionidae</taxon>
        <taxon>Myotis</taxon>
    </lineage>
</organism>
<dbReference type="PANTHER" id="PTHR24002:SF3">
    <property type="entry name" value="SOLUTE CARRIER FAMILY 22 MEMBER 18"/>
    <property type="match status" value="1"/>
</dbReference>
<dbReference type="EMBL" id="JABWUV010000027">
    <property type="protein sequence ID" value="KAF6275579.1"/>
    <property type="molecule type" value="Genomic_DNA"/>
</dbReference>
<evidence type="ECO:0000256" key="2">
    <source>
        <dbReference type="ARBA" id="ARBA00009203"/>
    </source>
</evidence>
<dbReference type="Gene3D" id="1.20.1250.20">
    <property type="entry name" value="MFS general substrate transporter like domains"/>
    <property type="match status" value="1"/>
</dbReference>
<comment type="function">
    <text evidence="8">May act as a transporter of organic cations based on a proton efflux antiport mechanism. May play a role in the transport of chloroquine and quinidine-related compounds in kidney. Plays a role in the regulation of lipid metabolism.</text>
</comment>
<dbReference type="PROSITE" id="PS50850">
    <property type="entry name" value="MFS"/>
    <property type="match status" value="1"/>
</dbReference>
<dbReference type="PRINTS" id="PR01035">
    <property type="entry name" value="TCRTETA"/>
</dbReference>